<dbReference type="Pfam" id="PF00583">
    <property type="entry name" value="Acetyltransf_1"/>
    <property type="match status" value="1"/>
</dbReference>
<keyword evidence="3" id="KW-1185">Reference proteome</keyword>
<accession>A0AAD5T1D1</accession>
<feature type="domain" description="N-acetyltransferase" evidence="1">
    <location>
        <begin position="40"/>
        <end position="164"/>
    </location>
</feature>
<name>A0AAD5T1D1_9FUNG</name>
<dbReference type="EMBL" id="JADGJH010001054">
    <property type="protein sequence ID" value="KAJ3119499.1"/>
    <property type="molecule type" value="Genomic_DNA"/>
</dbReference>
<proteinExistence type="predicted"/>
<comment type="caution">
    <text evidence="2">The sequence shown here is derived from an EMBL/GenBank/DDBJ whole genome shotgun (WGS) entry which is preliminary data.</text>
</comment>
<gene>
    <name evidence="2" type="ORF">HK100_000283</name>
</gene>
<evidence type="ECO:0000313" key="3">
    <source>
        <dbReference type="Proteomes" id="UP001211907"/>
    </source>
</evidence>
<protein>
    <recommendedName>
        <fullName evidence="1">N-acetyltransferase domain-containing protein</fullName>
    </recommendedName>
</protein>
<dbReference type="SUPFAM" id="SSF55729">
    <property type="entry name" value="Acyl-CoA N-acyltransferases (Nat)"/>
    <property type="match status" value="1"/>
</dbReference>
<dbReference type="InterPro" id="IPR000182">
    <property type="entry name" value="GNAT_dom"/>
</dbReference>
<dbReference type="AlphaFoldDB" id="A0AAD5T1D1"/>
<evidence type="ECO:0000259" key="1">
    <source>
        <dbReference type="Pfam" id="PF00583"/>
    </source>
</evidence>
<dbReference type="GO" id="GO:0016747">
    <property type="term" value="F:acyltransferase activity, transferring groups other than amino-acyl groups"/>
    <property type="evidence" value="ECO:0007669"/>
    <property type="project" value="InterPro"/>
</dbReference>
<sequence>MYTVTLASTLNQVAQIKALQNANLRRFVPVEVQKTDGYLTSDYTIEYLEQIHAETPAVVALDENGAVVGYALAITRETARKHELIEEVVSTIDSLNVAAPSDPPNNYILSGQLCVAKHARGHALTTRMYNFFREVYKQRGYNCSATGVAADNLASMTAHQKAGWLVTETVEFEGRPFKIVVLPF</sequence>
<dbReference type="InterPro" id="IPR016181">
    <property type="entry name" value="Acyl_CoA_acyltransferase"/>
</dbReference>
<dbReference type="Proteomes" id="UP001211907">
    <property type="component" value="Unassembled WGS sequence"/>
</dbReference>
<evidence type="ECO:0000313" key="2">
    <source>
        <dbReference type="EMBL" id="KAJ3119499.1"/>
    </source>
</evidence>
<dbReference type="Gene3D" id="3.40.630.30">
    <property type="match status" value="1"/>
</dbReference>
<reference evidence="2" key="1">
    <citation type="submission" date="2020-05" db="EMBL/GenBank/DDBJ databases">
        <title>Phylogenomic resolution of chytrid fungi.</title>
        <authorList>
            <person name="Stajich J.E."/>
            <person name="Amses K."/>
            <person name="Simmons R."/>
            <person name="Seto K."/>
            <person name="Myers J."/>
            <person name="Bonds A."/>
            <person name="Quandt C.A."/>
            <person name="Barry K."/>
            <person name="Liu P."/>
            <person name="Grigoriev I."/>
            <person name="Longcore J.E."/>
            <person name="James T.Y."/>
        </authorList>
    </citation>
    <scope>NUCLEOTIDE SEQUENCE</scope>
    <source>
        <strain evidence="2">JEL0513</strain>
    </source>
</reference>
<organism evidence="2 3">
    <name type="scientific">Physocladia obscura</name>
    <dbReference type="NCBI Taxonomy" id="109957"/>
    <lineage>
        <taxon>Eukaryota</taxon>
        <taxon>Fungi</taxon>
        <taxon>Fungi incertae sedis</taxon>
        <taxon>Chytridiomycota</taxon>
        <taxon>Chytridiomycota incertae sedis</taxon>
        <taxon>Chytridiomycetes</taxon>
        <taxon>Chytridiales</taxon>
        <taxon>Chytriomycetaceae</taxon>
        <taxon>Physocladia</taxon>
    </lineage>
</organism>